<protein>
    <recommendedName>
        <fullName evidence="4">DUF2335 domain-containing protein</fullName>
    </recommendedName>
</protein>
<proteinExistence type="predicted"/>
<evidence type="ECO:0000256" key="1">
    <source>
        <dbReference type="SAM" id="MobiDB-lite"/>
    </source>
</evidence>
<accession>A0A2S9YVZ0</accession>
<organism evidence="2 3">
    <name type="scientific">Enhygromyxa salina</name>
    <dbReference type="NCBI Taxonomy" id="215803"/>
    <lineage>
        <taxon>Bacteria</taxon>
        <taxon>Pseudomonadati</taxon>
        <taxon>Myxococcota</taxon>
        <taxon>Polyangia</taxon>
        <taxon>Nannocystales</taxon>
        <taxon>Nannocystaceae</taxon>
        <taxon>Enhygromyxa</taxon>
    </lineage>
</organism>
<gene>
    <name evidence="2" type="ORF">ENSA7_11990</name>
</gene>
<name>A0A2S9YVZ0_9BACT</name>
<dbReference type="Proteomes" id="UP000238823">
    <property type="component" value="Unassembled WGS sequence"/>
</dbReference>
<sequence length="171" mass="18269">MIASDSGSPATRDRQRLGLDPSVGSIGRFPAKLAAVDDPELQRVTELLARERAGQLDDAEREELALYGEQPDLVERAHAHVPALILPGTSNDGAWLERVRADDALAQADHAPRMRAARGVGLGMMIGGWVIGMFGTPLGPALAVAGAVVVLGSFLRVRLGQRSDPYDEIKR</sequence>
<evidence type="ECO:0000313" key="3">
    <source>
        <dbReference type="Proteomes" id="UP000238823"/>
    </source>
</evidence>
<dbReference type="EMBL" id="PVNL01000030">
    <property type="protein sequence ID" value="PRQ09209.1"/>
    <property type="molecule type" value="Genomic_DNA"/>
</dbReference>
<comment type="caution">
    <text evidence="2">The sequence shown here is derived from an EMBL/GenBank/DDBJ whole genome shotgun (WGS) entry which is preliminary data.</text>
</comment>
<evidence type="ECO:0008006" key="4">
    <source>
        <dbReference type="Google" id="ProtNLM"/>
    </source>
</evidence>
<evidence type="ECO:0000313" key="2">
    <source>
        <dbReference type="EMBL" id="PRQ09209.1"/>
    </source>
</evidence>
<dbReference type="AlphaFoldDB" id="A0A2S9YVZ0"/>
<feature type="region of interest" description="Disordered" evidence="1">
    <location>
        <begin position="1"/>
        <end position="24"/>
    </location>
</feature>
<reference evidence="2 3" key="1">
    <citation type="submission" date="2018-03" db="EMBL/GenBank/DDBJ databases">
        <title>Draft Genome Sequences of the Obligatory Marine Myxobacteria Enhygromyxa salina SWB007.</title>
        <authorList>
            <person name="Poehlein A."/>
            <person name="Moghaddam J.A."/>
            <person name="Harms H."/>
            <person name="Alanjari M."/>
            <person name="Koenig G.M."/>
            <person name="Daniel R."/>
            <person name="Schaeberle T.F."/>
        </authorList>
    </citation>
    <scope>NUCLEOTIDE SEQUENCE [LARGE SCALE GENOMIC DNA]</scope>
    <source>
        <strain evidence="2 3">SWB007</strain>
    </source>
</reference>